<evidence type="ECO:0000313" key="2">
    <source>
        <dbReference type="Proteomes" id="UP000219573"/>
    </source>
</evidence>
<dbReference type="EMBL" id="OBDZ01000044">
    <property type="protein sequence ID" value="SNY46717.1"/>
    <property type="molecule type" value="Genomic_DNA"/>
</dbReference>
<dbReference type="RefSeq" id="WP_097019556.1">
    <property type="nucleotide sequence ID" value="NZ_PVNB01000043.1"/>
</dbReference>
<keyword evidence="2" id="KW-1185">Reference proteome</keyword>
<dbReference type="OrthoDB" id="5471847at2"/>
<protein>
    <submittedName>
        <fullName evidence="1">Uncharacterized protein</fullName>
    </submittedName>
</protein>
<name>A0A285IFZ4_9FIRM</name>
<proteinExistence type="predicted"/>
<sequence length="68" mass="8071">MKYKKLGQGRVLRCWEDKIRKIYAKVKGEKLLCSNCDNLIGEIRSKGQRNYVKMNREQFAYSGTKIRK</sequence>
<evidence type="ECO:0000313" key="1">
    <source>
        <dbReference type="EMBL" id="SNY46717.1"/>
    </source>
</evidence>
<accession>A0A285IFZ4</accession>
<organism evidence="1 2">
    <name type="scientific">Orenia metallireducens</name>
    <dbReference type="NCBI Taxonomy" id="1413210"/>
    <lineage>
        <taxon>Bacteria</taxon>
        <taxon>Bacillati</taxon>
        <taxon>Bacillota</taxon>
        <taxon>Clostridia</taxon>
        <taxon>Halanaerobiales</taxon>
        <taxon>Halobacteroidaceae</taxon>
        <taxon>Orenia</taxon>
    </lineage>
</organism>
<reference evidence="2" key="1">
    <citation type="submission" date="2017-09" db="EMBL/GenBank/DDBJ databases">
        <authorList>
            <person name="Varghese N."/>
            <person name="Submissions S."/>
        </authorList>
    </citation>
    <scope>NUCLEOTIDE SEQUENCE [LARGE SCALE GENOMIC DNA]</scope>
    <source>
        <strain evidence="2">MSL47</strain>
    </source>
</reference>
<dbReference type="Proteomes" id="UP000219573">
    <property type="component" value="Unassembled WGS sequence"/>
</dbReference>
<dbReference type="AlphaFoldDB" id="A0A285IFZ4"/>
<gene>
    <name evidence="1" type="ORF">SAMN06265827_14413</name>
</gene>